<keyword evidence="3" id="KW-1185">Reference proteome</keyword>
<dbReference type="EMBL" id="BMAO01029774">
    <property type="protein sequence ID" value="GFR33946.1"/>
    <property type="molecule type" value="Genomic_DNA"/>
</dbReference>
<sequence length="82" mass="9178">MNSRKVSTVGSSYCHHINPWWTSQHDKQCCRPRSNNGPTRKMSSARKHIEKKKQKKAVGAALSLPGIGINGPSPYHKKRPSL</sequence>
<evidence type="ECO:0000313" key="3">
    <source>
        <dbReference type="Proteomes" id="UP000887116"/>
    </source>
</evidence>
<feature type="compositionally biased region" description="Basic residues" evidence="1">
    <location>
        <begin position="43"/>
        <end position="56"/>
    </location>
</feature>
<protein>
    <submittedName>
        <fullName evidence="2">Uncharacterized protein</fullName>
    </submittedName>
</protein>
<gene>
    <name evidence="2" type="ORF">TNCT_504141</name>
</gene>
<organism evidence="2 3">
    <name type="scientific">Trichonephila clavata</name>
    <name type="common">Joro spider</name>
    <name type="synonym">Nephila clavata</name>
    <dbReference type="NCBI Taxonomy" id="2740835"/>
    <lineage>
        <taxon>Eukaryota</taxon>
        <taxon>Metazoa</taxon>
        <taxon>Ecdysozoa</taxon>
        <taxon>Arthropoda</taxon>
        <taxon>Chelicerata</taxon>
        <taxon>Arachnida</taxon>
        <taxon>Araneae</taxon>
        <taxon>Araneomorphae</taxon>
        <taxon>Entelegynae</taxon>
        <taxon>Araneoidea</taxon>
        <taxon>Nephilidae</taxon>
        <taxon>Trichonephila</taxon>
    </lineage>
</organism>
<feature type="compositionally biased region" description="Polar residues" evidence="1">
    <location>
        <begin position="33"/>
        <end position="42"/>
    </location>
</feature>
<reference evidence="2" key="1">
    <citation type="submission" date="2020-07" db="EMBL/GenBank/DDBJ databases">
        <title>Multicomponent nature underlies the extraordinary mechanical properties of spider dragline silk.</title>
        <authorList>
            <person name="Kono N."/>
            <person name="Nakamura H."/>
            <person name="Mori M."/>
            <person name="Yoshida Y."/>
            <person name="Ohtoshi R."/>
            <person name="Malay A.D."/>
            <person name="Moran D.A.P."/>
            <person name="Tomita M."/>
            <person name="Numata K."/>
            <person name="Arakawa K."/>
        </authorList>
    </citation>
    <scope>NUCLEOTIDE SEQUENCE</scope>
</reference>
<dbReference type="AlphaFoldDB" id="A0A8X6I1F9"/>
<feature type="region of interest" description="Disordered" evidence="1">
    <location>
        <begin position="25"/>
        <end position="82"/>
    </location>
</feature>
<evidence type="ECO:0000313" key="2">
    <source>
        <dbReference type="EMBL" id="GFR33946.1"/>
    </source>
</evidence>
<accession>A0A8X6I1F9</accession>
<dbReference type="Proteomes" id="UP000887116">
    <property type="component" value="Unassembled WGS sequence"/>
</dbReference>
<comment type="caution">
    <text evidence="2">The sequence shown here is derived from an EMBL/GenBank/DDBJ whole genome shotgun (WGS) entry which is preliminary data.</text>
</comment>
<evidence type="ECO:0000256" key="1">
    <source>
        <dbReference type="SAM" id="MobiDB-lite"/>
    </source>
</evidence>
<name>A0A8X6I1F9_TRICU</name>
<proteinExistence type="predicted"/>